<keyword evidence="4" id="KW-0274">FAD</keyword>
<dbReference type="STRING" id="1848.SAMN05443637_117125"/>
<evidence type="ECO:0000256" key="7">
    <source>
        <dbReference type="ARBA" id="ARBA00023033"/>
    </source>
</evidence>
<comment type="cofactor">
    <cofactor evidence="1">
        <name>FAD</name>
        <dbReference type="ChEBI" id="CHEBI:57692"/>
    </cofactor>
</comment>
<dbReference type="Pfam" id="PF13450">
    <property type="entry name" value="NAD_binding_8"/>
    <property type="match status" value="1"/>
</dbReference>
<evidence type="ECO:0000256" key="3">
    <source>
        <dbReference type="ARBA" id="ARBA00022630"/>
    </source>
</evidence>
<evidence type="ECO:0000313" key="9">
    <source>
        <dbReference type="Proteomes" id="UP000184363"/>
    </source>
</evidence>
<keyword evidence="6" id="KW-0560">Oxidoreductase</keyword>
<dbReference type="FunFam" id="3.50.50.60:FF:000341">
    <property type="entry name" value="Baeyer-Villiger monooxygenase"/>
    <property type="match status" value="1"/>
</dbReference>
<dbReference type="RefSeq" id="WP_073458927.1">
    <property type="nucleotide sequence ID" value="NZ_CALGVN010000041.1"/>
</dbReference>
<protein>
    <submittedName>
        <fullName evidence="8">Cyclohexanone monooxygenase</fullName>
    </submittedName>
</protein>
<evidence type="ECO:0000256" key="5">
    <source>
        <dbReference type="ARBA" id="ARBA00022857"/>
    </source>
</evidence>
<keyword evidence="9" id="KW-1185">Reference proteome</keyword>
<evidence type="ECO:0000256" key="2">
    <source>
        <dbReference type="ARBA" id="ARBA00010139"/>
    </source>
</evidence>
<evidence type="ECO:0000256" key="6">
    <source>
        <dbReference type="ARBA" id="ARBA00023002"/>
    </source>
</evidence>
<reference evidence="8 9" key="1">
    <citation type="submission" date="2016-11" db="EMBL/GenBank/DDBJ databases">
        <authorList>
            <person name="Jaros S."/>
            <person name="Januszkiewicz K."/>
            <person name="Wedrychowicz H."/>
        </authorList>
    </citation>
    <scope>NUCLEOTIDE SEQUENCE [LARGE SCALE GENOMIC DNA]</scope>
    <source>
        <strain evidence="8 9">DSM 43832</strain>
    </source>
</reference>
<organism evidence="8 9">
    <name type="scientific">Pseudonocardia thermophila</name>
    <dbReference type="NCBI Taxonomy" id="1848"/>
    <lineage>
        <taxon>Bacteria</taxon>
        <taxon>Bacillati</taxon>
        <taxon>Actinomycetota</taxon>
        <taxon>Actinomycetes</taxon>
        <taxon>Pseudonocardiales</taxon>
        <taxon>Pseudonocardiaceae</taxon>
        <taxon>Pseudonocardia</taxon>
    </lineage>
</organism>
<keyword evidence="7 8" id="KW-0503">Monooxygenase</keyword>
<dbReference type="InterPro" id="IPR036188">
    <property type="entry name" value="FAD/NAD-bd_sf"/>
</dbReference>
<accession>A0A1M6XPJ6</accession>
<dbReference type="Proteomes" id="UP000184363">
    <property type="component" value="Unassembled WGS sequence"/>
</dbReference>
<dbReference type="OrthoDB" id="5168853at2"/>
<dbReference type="SUPFAM" id="SSF51905">
    <property type="entry name" value="FAD/NAD(P)-binding domain"/>
    <property type="match status" value="1"/>
</dbReference>
<dbReference type="Gene3D" id="3.50.50.60">
    <property type="entry name" value="FAD/NAD(P)-binding domain"/>
    <property type="match status" value="3"/>
</dbReference>
<dbReference type="PANTHER" id="PTHR43098">
    <property type="entry name" value="L-ORNITHINE N(5)-MONOOXYGENASE-RELATED"/>
    <property type="match status" value="1"/>
</dbReference>
<dbReference type="PANTHER" id="PTHR43098:SF4">
    <property type="entry name" value="BLR3857 PROTEIN"/>
    <property type="match status" value="1"/>
</dbReference>
<dbReference type="GO" id="GO:0016709">
    <property type="term" value="F:oxidoreductase activity, acting on paired donors, with incorporation or reduction of molecular oxygen, NAD(P)H as one donor, and incorporation of one atom of oxygen"/>
    <property type="evidence" value="ECO:0007669"/>
    <property type="project" value="UniProtKB-ARBA"/>
</dbReference>
<evidence type="ECO:0000256" key="4">
    <source>
        <dbReference type="ARBA" id="ARBA00022827"/>
    </source>
</evidence>
<proteinExistence type="inferred from homology"/>
<evidence type="ECO:0000256" key="1">
    <source>
        <dbReference type="ARBA" id="ARBA00001974"/>
    </source>
</evidence>
<dbReference type="EMBL" id="FRAP01000017">
    <property type="protein sequence ID" value="SHL07823.1"/>
    <property type="molecule type" value="Genomic_DNA"/>
</dbReference>
<dbReference type="AlphaFoldDB" id="A0A1M6XPJ6"/>
<keyword evidence="5" id="KW-0521">NADP</keyword>
<keyword evidence="3" id="KW-0285">Flavoprotein</keyword>
<comment type="similarity">
    <text evidence="2">Belongs to the FAD-binding monooxygenase family.</text>
</comment>
<name>A0A1M6XPJ6_PSETH</name>
<gene>
    <name evidence="8" type="ORF">SAMN05443637_117125</name>
</gene>
<dbReference type="InterPro" id="IPR050775">
    <property type="entry name" value="FAD-binding_Monooxygenases"/>
</dbReference>
<evidence type="ECO:0000313" key="8">
    <source>
        <dbReference type="EMBL" id="SHL07823.1"/>
    </source>
</evidence>
<sequence length="599" mass="68014">MSKPTGKPTIDTEALRRKYREERDKRLRPDGTRQYVDMVGKFAAFAEDPYVTERIEREPLTDSVDVIILGGGFSGLITAGRLRQAGVKRIRIVEKGGDFGGTWYWNRYPGIRCDVESYIYMPFLEEVGYIPTEKYAKGEEIFRHCQAIGQYFDLYSDACFQTVVKRVWWDETTAEWIVETDRGDAMRTRFLCLGSGGMHRPKLPGIPGIEDFRGPAFHTSRWDYSVTGGNADGNLTKLQDKRVGIIGTGASAIQCIPHLAEWSKELVVVQRTPSSVDVRGNKPTDPEWAASLQPGWQRKRMLNFTSILLGVPQDEDLVNDRWTDVWSRMGRYQGSRTDAASVAEMLELADFEKMEEIRARIDEIVEDKATAEALKPWYNLFCKRPLYSDEYLQVFNRPNVRLLDTDGRGLDRITEHALVFDGVEYPIDVLVYATGFRVGVPPHQAGEFQVVGRGGVEMAQRWAKGCPSLHGMYSHGFPNMFFIGQGCQASLTTNVPHMLDEQALHVAALISRCLKDGVRSMEVRREAEEAWAATLQAKAVDRRKFEEECTPSYFNNEGELDRPTILSRGYGGGPLEYIAILDRWRNSDELTRDVEFAYD</sequence>